<dbReference type="PANTHER" id="PTHR36440">
    <property type="entry name" value="PUTATIVE (AFU_ORTHOLOGUE AFUA_8G07350)-RELATED"/>
    <property type="match status" value="1"/>
</dbReference>
<sequence>MTQVDFFASLVNGQPLEPEGSRLAIAEWTALGTALGDTPQLIAPLHIHHNDDEAWYVLEGTLGFKVGDMIVEANANQAVVVPRGTPHTYWNPKPATARYIIIMTSQIRSLIDEIHATEQRNIETLKEIFRKYESELLE</sequence>
<dbReference type="InterPro" id="IPR053146">
    <property type="entry name" value="QDO-like"/>
</dbReference>
<protein>
    <submittedName>
        <fullName evidence="2">Cupin domain-containing protein</fullName>
    </submittedName>
</protein>
<dbReference type="Pfam" id="PF07883">
    <property type="entry name" value="Cupin_2"/>
    <property type="match status" value="1"/>
</dbReference>
<dbReference type="InterPro" id="IPR014710">
    <property type="entry name" value="RmlC-like_jellyroll"/>
</dbReference>
<dbReference type="Proteomes" id="UP001139347">
    <property type="component" value="Unassembled WGS sequence"/>
</dbReference>
<gene>
    <name evidence="2" type="ORF">MUG84_03360</name>
</gene>
<dbReference type="Gene3D" id="2.60.120.10">
    <property type="entry name" value="Jelly Rolls"/>
    <property type="match status" value="1"/>
</dbReference>
<organism evidence="2 3">
    <name type="scientific">Paenibacillus mangrovi</name>
    <dbReference type="NCBI Taxonomy" id="2931978"/>
    <lineage>
        <taxon>Bacteria</taxon>
        <taxon>Bacillati</taxon>
        <taxon>Bacillota</taxon>
        <taxon>Bacilli</taxon>
        <taxon>Bacillales</taxon>
        <taxon>Paenibacillaceae</taxon>
        <taxon>Paenibacillus</taxon>
    </lineage>
</organism>
<dbReference type="AlphaFoldDB" id="A0A9X1WK28"/>
<dbReference type="InterPro" id="IPR013096">
    <property type="entry name" value="Cupin_2"/>
</dbReference>
<dbReference type="EMBL" id="JALIRP010000001">
    <property type="protein sequence ID" value="MCJ8010782.1"/>
    <property type="molecule type" value="Genomic_DNA"/>
</dbReference>
<name>A0A9X1WK28_9BACL</name>
<evidence type="ECO:0000259" key="1">
    <source>
        <dbReference type="Pfam" id="PF07883"/>
    </source>
</evidence>
<feature type="domain" description="Cupin type-2" evidence="1">
    <location>
        <begin position="42"/>
        <end position="102"/>
    </location>
</feature>
<dbReference type="SUPFAM" id="SSF51182">
    <property type="entry name" value="RmlC-like cupins"/>
    <property type="match status" value="1"/>
</dbReference>
<reference evidence="2" key="1">
    <citation type="submission" date="2022-04" db="EMBL/GenBank/DDBJ databases">
        <title>Paenibacillus mangrovi sp. nov., a novel endophytic bacterium isolated from bark of Kandelia candel.</title>
        <authorList>
            <person name="Tuo L."/>
        </authorList>
    </citation>
    <scope>NUCLEOTIDE SEQUENCE</scope>
    <source>
        <strain evidence="2">KQZ6P-2</strain>
    </source>
</reference>
<keyword evidence="3" id="KW-1185">Reference proteome</keyword>
<dbReference type="PANTHER" id="PTHR36440:SF1">
    <property type="entry name" value="PUTATIVE (AFU_ORTHOLOGUE AFUA_8G07350)-RELATED"/>
    <property type="match status" value="1"/>
</dbReference>
<proteinExistence type="predicted"/>
<evidence type="ECO:0000313" key="2">
    <source>
        <dbReference type="EMBL" id="MCJ8010782.1"/>
    </source>
</evidence>
<evidence type="ECO:0000313" key="3">
    <source>
        <dbReference type="Proteomes" id="UP001139347"/>
    </source>
</evidence>
<comment type="caution">
    <text evidence="2">The sequence shown here is derived from an EMBL/GenBank/DDBJ whole genome shotgun (WGS) entry which is preliminary data.</text>
</comment>
<accession>A0A9X1WK28</accession>
<dbReference type="CDD" id="cd02208">
    <property type="entry name" value="cupin_RmlC-like"/>
    <property type="match status" value="1"/>
</dbReference>
<dbReference type="RefSeq" id="WP_244719871.1">
    <property type="nucleotide sequence ID" value="NZ_JALIRP010000001.1"/>
</dbReference>
<dbReference type="InterPro" id="IPR011051">
    <property type="entry name" value="RmlC_Cupin_sf"/>
</dbReference>